<dbReference type="GO" id="GO:0061355">
    <property type="term" value="P:Wnt protein secretion"/>
    <property type="evidence" value="ECO:0007669"/>
    <property type="project" value="TreeGrafter"/>
</dbReference>
<dbReference type="Proteomes" id="UP000827986">
    <property type="component" value="Unassembled WGS sequence"/>
</dbReference>
<feature type="transmembrane region" description="Helical" evidence="10">
    <location>
        <begin position="309"/>
        <end position="336"/>
    </location>
</feature>
<feature type="transmembrane region" description="Helical" evidence="10">
    <location>
        <begin position="240"/>
        <end position="257"/>
    </location>
</feature>
<evidence type="ECO:0000259" key="12">
    <source>
        <dbReference type="Pfam" id="PF21883"/>
    </source>
</evidence>
<dbReference type="PANTHER" id="PTHR13449:SF2">
    <property type="entry name" value="PROTEIN WNTLESS HOMOLOG"/>
    <property type="match status" value="1"/>
</dbReference>
<keyword evidence="8 10" id="KW-0472">Membrane</keyword>
<dbReference type="PANTHER" id="PTHR13449">
    <property type="entry name" value="INTEGRAL MEMBRANE PROTEIN GPR177"/>
    <property type="match status" value="1"/>
</dbReference>
<dbReference type="AlphaFoldDB" id="A0A9D4AMH9"/>
<keyword evidence="5 10" id="KW-0812">Transmembrane</keyword>
<feature type="compositionally biased region" description="Polar residues" evidence="9">
    <location>
        <begin position="1"/>
        <end position="11"/>
    </location>
</feature>
<keyword evidence="7" id="KW-0333">Golgi apparatus</keyword>
<dbReference type="InterPro" id="IPR053936">
    <property type="entry name" value="WLS_GOLD"/>
</dbReference>
<dbReference type="GO" id="GO:0006886">
    <property type="term" value="P:intracellular protein transport"/>
    <property type="evidence" value="ECO:0007669"/>
    <property type="project" value="TreeGrafter"/>
</dbReference>
<feature type="domain" description="Wntless-like transmembrane" evidence="11">
    <location>
        <begin position="201"/>
        <end position="388"/>
    </location>
</feature>
<evidence type="ECO:0000256" key="5">
    <source>
        <dbReference type="ARBA" id="ARBA00022692"/>
    </source>
</evidence>
<dbReference type="Pfam" id="PF06664">
    <property type="entry name" value="WLS-like_TM"/>
    <property type="match status" value="1"/>
</dbReference>
<feature type="region of interest" description="Disordered" evidence="9">
    <location>
        <begin position="1"/>
        <end position="34"/>
    </location>
</feature>
<keyword evidence="4" id="KW-0879">Wnt signaling pathway</keyword>
<evidence type="ECO:0000256" key="10">
    <source>
        <dbReference type="SAM" id="Phobius"/>
    </source>
</evidence>
<feature type="domain" description="Wntless GOLD" evidence="12">
    <location>
        <begin position="99"/>
        <end position="178"/>
    </location>
</feature>
<name>A0A9D4AMH9_9SAUR</name>
<feature type="transmembrane region" description="Helical" evidence="10">
    <location>
        <begin position="202"/>
        <end position="220"/>
    </location>
</feature>
<evidence type="ECO:0000256" key="9">
    <source>
        <dbReference type="SAM" id="MobiDB-lite"/>
    </source>
</evidence>
<evidence type="ECO:0000256" key="3">
    <source>
        <dbReference type="ARBA" id="ARBA00022473"/>
    </source>
</evidence>
<reference evidence="13" key="1">
    <citation type="submission" date="2021-09" db="EMBL/GenBank/DDBJ databases">
        <title>The genome of Mauremys mutica provides insights into the evolution of semi-aquatic lifestyle.</title>
        <authorList>
            <person name="Gong S."/>
            <person name="Gao Y."/>
        </authorList>
    </citation>
    <scope>NUCLEOTIDE SEQUENCE</scope>
    <source>
        <strain evidence="13">MM-2020</strain>
        <tissue evidence="13">Muscle</tissue>
    </source>
</reference>
<comment type="subcellular location">
    <subcellularLocation>
        <location evidence="1">Golgi apparatus membrane</location>
        <topology evidence="1">Multi-pass membrane protein</topology>
    </subcellularLocation>
</comment>
<evidence type="ECO:0000256" key="2">
    <source>
        <dbReference type="ARBA" id="ARBA00008148"/>
    </source>
</evidence>
<evidence type="ECO:0000256" key="1">
    <source>
        <dbReference type="ARBA" id="ARBA00004653"/>
    </source>
</evidence>
<evidence type="ECO:0000256" key="8">
    <source>
        <dbReference type="ARBA" id="ARBA00023136"/>
    </source>
</evidence>
<dbReference type="InterPro" id="IPR047843">
    <property type="entry name" value="WLS-like_TM"/>
</dbReference>
<evidence type="ECO:0000259" key="11">
    <source>
        <dbReference type="Pfam" id="PF06664"/>
    </source>
</evidence>
<comment type="caution">
    <text evidence="13">The sequence shown here is derived from an EMBL/GenBank/DDBJ whole genome shotgun (WGS) entry which is preliminary data.</text>
</comment>
<feature type="compositionally biased region" description="Low complexity" evidence="9">
    <location>
        <begin position="19"/>
        <end position="28"/>
    </location>
</feature>
<dbReference type="GO" id="GO:0017147">
    <property type="term" value="F:Wnt-protein binding"/>
    <property type="evidence" value="ECO:0007669"/>
    <property type="project" value="InterPro"/>
</dbReference>
<feature type="transmembrane region" description="Helical" evidence="10">
    <location>
        <begin position="367"/>
        <end position="388"/>
    </location>
</feature>
<comment type="similarity">
    <text evidence="2">Belongs to the wntless family.</text>
</comment>
<evidence type="ECO:0000256" key="6">
    <source>
        <dbReference type="ARBA" id="ARBA00022989"/>
    </source>
</evidence>
<dbReference type="GO" id="GO:0000139">
    <property type="term" value="C:Golgi membrane"/>
    <property type="evidence" value="ECO:0007669"/>
    <property type="project" value="UniProtKB-SubCell"/>
</dbReference>
<keyword evidence="6 10" id="KW-1133">Transmembrane helix</keyword>
<sequence length="389" mass="44554">MANQPSTNLNHSSQRRGGRSSLSSAASAEPVSFPSPRHFPSPQFCWRRGPSMAGAVIENMSTKKLCIVGGTLLISRVIAFLVGGLMAPSATTAVLYMSVKCINVQKPHHQTKWLMPWGPSQCEKIQDLDEEMSRPLDIGDIVFAVHFPLPNREMSSWLQFMIVTMQLDIVFKMDNAINFLLDWETEWGLLTSLSPFEPSSQLVIFALVISMTFINIPVEWFSIGFDWTWMLLFEDIRQGIFYAMLLSFWIIFCGEHVKDQNDQTWLSGYWKWVGPIAVGSFCLFIFDIYERGVQLKNPFYGFWTTDVGMELALMAFITIAGICLCLYFLFLCFLVFKVFQNFHGKPLSLPPIKKTCRIQYQELNIRFKFLMVITLICAAMTIIIFIVWQ</sequence>
<evidence type="ECO:0008006" key="15">
    <source>
        <dbReference type="Google" id="ProtNLM"/>
    </source>
</evidence>
<proteinExistence type="inferred from homology"/>
<evidence type="ECO:0000256" key="4">
    <source>
        <dbReference type="ARBA" id="ARBA00022687"/>
    </source>
</evidence>
<dbReference type="GO" id="GO:0016055">
    <property type="term" value="P:Wnt signaling pathway"/>
    <property type="evidence" value="ECO:0007669"/>
    <property type="project" value="UniProtKB-KW"/>
</dbReference>
<gene>
    <name evidence="13" type="ORF">KIL84_016209</name>
</gene>
<accession>A0A9D4AMH9</accession>
<keyword evidence="14" id="KW-1185">Reference proteome</keyword>
<evidence type="ECO:0000256" key="7">
    <source>
        <dbReference type="ARBA" id="ARBA00023034"/>
    </source>
</evidence>
<feature type="transmembrane region" description="Helical" evidence="10">
    <location>
        <begin position="269"/>
        <end position="289"/>
    </location>
</feature>
<dbReference type="Pfam" id="PF21883">
    <property type="entry name" value="WLS_GOLD"/>
    <property type="match status" value="1"/>
</dbReference>
<evidence type="ECO:0000313" key="13">
    <source>
        <dbReference type="EMBL" id="KAH1167037.1"/>
    </source>
</evidence>
<organism evidence="13 14">
    <name type="scientific">Mauremys mutica</name>
    <name type="common">yellowpond turtle</name>
    <dbReference type="NCBI Taxonomy" id="74926"/>
    <lineage>
        <taxon>Eukaryota</taxon>
        <taxon>Metazoa</taxon>
        <taxon>Chordata</taxon>
        <taxon>Craniata</taxon>
        <taxon>Vertebrata</taxon>
        <taxon>Euteleostomi</taxon>
        <taxon>Archelosauria</taxon>
        <taxon>Testudinata</taxon>
        <taxon>Testudines</taxon>
        <taxon>Cryptodira</taxon>
        <taxon>Durocryptodira</taxon>
        <taxon>Testudinoidea</taxon>
        <taxon>Geoemydidae</taxon>
        <taxon>Geoemydinae</taxon>
        <taxon>Mauremys</taxon>
    </lineage>
</organism>
<dbReference type="EMBL" id="JAHDVG010000487">
    <property type="protein sequence ID" value="KAH1167037.1"/>
    <property type="molecule type" value="Genomic_DNA"/>
</dbReference>
<evidence type="ECO:0000313" key="14">
    <source>
        <dbReference type="Proteomes" id="UP000827986"/>
    </source>
</evidence>
<dbReference type="InterPro" id="IPR009551">
    <property type="entry name" value="Wntless"/>
</dbReference>
<feature type="non-terminal residue" evidence="13">
    <location>
        <position position="1"/>
    </location>
</feature>
<keyword evidence="3" id="KW-0217">Developmental protein</keyword>
<protein>
    <recommendedName>
        <fullName evidence="15">Protein wntless homolog</fullName>
    </recommendedName>
</protein>